<dbReference type="EMBL" id="FOWE01000001">
    <property type="protein sequence ID" value="SFN90855.1"/>
    <property type="molecule type" value="Genomic_DNA"/>
</dbReference>
<accession>A0A1I5CV35</accession>
<organism evidence="1 2">
    <name type="scientific">Geodermatophilus obscurus</name>
    <dbReference type="NCBI Taxonomy" id="1861"/>
    <lineage>
        <taxon>Bacteria</taxon>
        <taxon>Bacillati</taxon>
        <taxon>Actinomycetota</taxon>
        <taxon>Actinomycetes</taxon>
        <taxon>Geodermatophilales</taxon>
        <taxon>Geodermatophilaceae</taxon>
        <taxon>Geodermatophilus</taxon>
    </lineage>
</organism>
<protein>
    <submittedName>
        <fullName evidence="1">AAA domain-containing protein</fullName>
    </submittedName>
</protein>
<name>A0A1I5CV35_9ACTN</name>
<dbReference type="Pfam" id="PF13671">
    <property type="entry name" value="AAA_33"/>
    <property type="match status" value="1"/>
</dbReference>
<keyword evidence="2" id="KW-1185">Reference proteome</keyword>
<evidence type="ECO:0000313" key="2">
    <source>
        <dbReference type="Proteomes" id="UP000183642"/>
    </source>
</evidence>
<dbReference type="SUPFAM" id="SSF52540">
    <property type="entry name" value="P-loop containing nucleoside triphosphate hydrolases"/>
    <property type="match status" value="1"/>
</dbReference>
<dbReference type="AlphaFoldDB" id="A0A1I5CV35"/>
<evidence type="ECO:0000313" key="1">
    <source>
        <dbReference type="EMBL" id="SFN90855.1"/>
    </source>
</evidence>
<dbReference type="InterPro" id="IPR027417">
    <property type="entry name" value="P-loop_NTPase"/>
</dbReference>
<dbReference type="Proteomes" id="UP000183642">
    <property type="component" value="Unassembled WGS sequence"/>
</dbReference>
<dbReference type="Gene3D" id="3.40.50.300">
    <property type="entry name" value="P-loop containing nucleotide triphosphate hydrolases"/>
    <property type="match status" value="1"/>
</dbReference>
<reference evidence="2" key="1">
    <citation type="submission" date="2016-10" db="EMBL/GenBank/DDBJ databases">
        <authorList>
            <person name="Varghese N."/>
            <person name="Submissions S."/>
        </authorList>
    </citation>
    <scope>NUCLEOTIDE SEQUENCE [LARGE SCALE GENOMIC DNA]</scope>
    <source>
        <strain evidence="2">DSM 43161</strain>
    </source>
</reference>
<sequence length="229" mass="24300">MSTRAPAGATRGYRGVTSAAIPRGASGATGVIEEAAVPTATVPVPGPAQGPAPAGDAPRALVVVGGLPGGGKTTMVRRLLGDGVPGVTSLDSEQVAARWRTGSRVPYRLMRPLVHTQHRLRVLRELTGPAPVVVIADPWTSRWWRPVVLGTARAAGRAVRLVLLDVSPEDAAEGQRIRGRRIPEGRMRRHGLRWARLLRTAPEGPGVLVLDRRRAARLTLAELLGRPAD</sequence>
<proteinExistence type="predicted"/>
<gene>
    <name evidence="1" type="ORF">SAMN05660359_00573</name>
</gene>